<comment type="subunit">
    <text evidence="3 9">Tetramer of two alpha and two beta chains.</text>
</comment>
<evidence type="ECO:0000256" key="1">
    <source>
        <dbReference type="ARBA" id="ARBA00003365"/>
    </source>
</evidence>
<dbReference type="EMBL" id="JQCR01000003">
    <property type="protein sequence ID" value="KGE17809.1"/>
    <property type="molecule type" value="Genomic_DNA"/>
</dbReference>
<evidence type="ECO:0000256" key="10">
    <source>
        <dbReference type="RuleBase" id="RU003662"/>
    </source>
</evidence>
<feature type="active site" description="Proton acceptor" evidence="9">
    <location>
        <position position="65"/>
    </location>
</feature>
<protein>
    <recommendedName>
        <fullName evidence="9">Tryptophan synthase alpha chain</fullName>
        <ecNumber evidence="9">4.2.1.20</ecNumber>
    </recommendedName>
</protein>
<evidence type="ECO:0000256" key="3">
    <source>
        <dbReference type="ARBA" id="ARBA00011270"/>
    </source>
</evidence>
<comment type="pathway">
    <text evidence="2 9">Amino-acid biosynthesis; L-tryptophan biosynthesis; L-tryptophan from chorismate: step 5/5.</text>
</comment>
<reference evidence="11 12" key="2">
    <citation type="submission" date="2014-10" db="EMBL/GenBank/DDBJ databases">
        <title>Comparative genomics of the Paenibacillus odorifer group.</title>
        <authorList>
            <person name="Tsai Y.-C."/>
            <person name="Martin N."/>
            <person name="Korlach J."/>
            <person name="Wiedmann M."/>
        </authorList>
    </citation>
    <scope>NUCLEOTIDE SEQUENCE [LARGE SCALE GENOMIC DNA]</scope>
    <source>
        <strain evidence="11 12">DSM 18334</strain>
    </source>
</reference>
<dbReference type="STRING" id="268407.PWYN_24960"/>
<dbReference type="GO" id="GO:0004834">
    <property type="term" value="F:tryptophan synthase activity"/>
    <property type="evidence" value="ECO:0007669"/>
    <property type="project" value="UniProtKB-UniRule"/>
</dbReference>
<dbReference type="Gene3D" id="3.20.20.70">
    <property type="entry name" value="Aldolase class I"/>
    <property type="match status" value="1"/>
</dbReference>
<dbReference type="InterPro" id="IPR013785">
    <property type="entry name" value="Aldolase_TIM"/>
</dbReference>
<dbReference type="GO" id="GO:0005829">
    <property type="term" value="C:cytosol"/>
    <property type="evidence" value="ECO:0007669"/>
    <property type="project" value="TreeGrafter"/>
</dbReference>
<dbReference type="CDD" id="cd04724">
    <property type="entry name" value="Tryptophan_synthase_alpha"/>
    <property type="match status" value="1"/>
</dbReference>
<evidence type="ECO:0000256" key="8">
    <source>
        <dbReference type="ARBA" id="ARBA00049047"/>
    </source>
</evidence>
<keyword evidence="4 9" id="KW-0028">Amino-acid biosynthesis</keyword>
<proteinExistence type="inferred from homology"/>
<accession>A0A098M5I3</accession>
<dbReference type="UniPathway" id="UPA00035">
    <property type="reaction ID" value="UER00044"/>
</dbReference>
<keyword evidence="12" id="KW-1185">Reference proteome</keyword>
<evidence type="ECO:0000256" key="2">
    <source>
        <dbReference type="ARBA" id="ARBA00004733"/>
    </source>
</evidence>
<evidence type="ECO:0000256" key="7">
    <source>
        <dbReference type="ARBA" id="ARBA00023239"/>
    </source>
</evidence>
<dbReference type="OrthoDB" id="9804578at2"/>
<gene>
    <name evidence="9" type="primary">trpA</name>
    <name evidence="11" type="ORF">PWYN_24960</name>
</gene>
<dbReference type="SUPFAM" id="SSF51366">
    <property type="entry name" value="Ribulose-phoshate binding barrel"/>
    <property type="match status" value="1"/>
</dbReference>
<comment type="function">
    <text evidence="1 9">The alpha subunit is responsible for the aldol cleavage of indoleglycerol phosphate to indole and glyceraldehyde 3-phosphate.</text>
</comment>
<evidence type="ECO:0000256" key="6">
    <source>
        <dbReference type="ARBA" id="ARBA00023141"/>
    </source>
</evidence>
<dbReference type="FunFam" id="3.20.20.70:FF:000037">
    <property type="entry name" value="Tryptophan synthase alpha chain"/>
    <property type="match status" value="1"/>
</dbReference>
<evidence type="ECO:0000256" key="9">
    <source>
        <dbReference type="HAMAP-Rule" id="MF_00131"/>
    </source>
</evidence>
<dbReference type="PANTHER" id="PTHR43406">
    <property type="entry name" value="TRYPTOPHAN SYNTHASE, ALPHA CHAIN"/>
    <property type="match status" value="1"/>
</dbReference>
<dbReference type="InterPro" id="IPR011060">
    <property type="entry name" value="RibuloseP-bd_barrel"/>
</dbReference>
<dbReference type="PANTHER" id="PTHR43406:SF1">
    <property type="entry name" value="TRYPTOPHAN SYNTHASE ALPHA CHAIN, CHLOROPLASTIC"/>
    <property type="match status" value="1"/>
</dbReference>
<name>A0A098M5I3_9BACL</name>
<keyword evidence="6 9" id="KW-0057">Aromatic amino acid biosynthesis</keyword>
<evidence type="ECO:0000313" key="11">
    <source>
        <dbReference type="EMBL" id="KGE17809.1"/>
    </source>
</evidence>
<dbReference type="HAMAP" id="MF_00131">
    <property type="entry name" value="Trp_synth_alpha"/>
    <property type="match status" value="1"/>
</dbReference>
<dbReference type="RefSeq" id="WP_036657153.1">
    <property type="nucleotide sequence ID" value="NZ_JQCR01000003.1"/>
</dbReference>
<evidence type="ECO:0000313" key="12">
    <source>
        <dbReference type="Proteomes" id="UP000029734"/>
    </source>
</evidence>
<comment type="similarity">
    <text evidence="9 10">Belongs to the TrpA family.</text>
</comment>
<dbReference type="Proteomes" id="UP000029734">
    <property type="component" value="Unassembled WGS sequence"/>
</dbReference>
<keyword evidence="7 9" id="KW-0456">Lyase</keyword>
<reference evidence="11 12" key="1">
    <citation type="submission" date="2014-08" db="EMBL/GenBank/DDBJ databases">
        <authorList>
            <person name="den Bakker H.C."/>
        </authorList>
    </citation>
    <scope>NUCLEOTIDE SEQUENCE [LARGE SCALE GENOMIC DNA]</scope>
    <source>
        <strain evidence="11 12">DSM 18334</strain>
    </source>
</reference>
<sequence>MTTETTNRMDVTFQNLKQQGRAALIPFLTVGDPDLETTLAIIQELEAAGADMLELGVPYSDPLADGPVIQRASARALKSSIHVRTCMETALKARQAGSTLPFILFTYYNPVLQMGLDKFFAEVNNHEISGLIIPDLPVEESADMRRRSREAGVNLIPLVAPTSSERIAKIVSGASGFVYCVSSLGVTGERSSFHAGVEEFIGSVRQATDLPVAVGFGISTSEQVARFASICDGVVVGSAIVRKVEDVIPLLDNPATRSEGLLQIREFVAQLRPAESRSL</sequence>
<feature type="active site" description="Proton acceptor" evidence="9">
    <location>
        <position position="54"/>
    </location>
</feature>
<dbReference type="PROSITE" id="PS00167">
    <property type="entry name" value="TRP_SYNTHASE_ALPHA"/>
    <property type="match status" value="1"/>
</dbReference>
<evidence type="ECO:0000256" key="4">
    <source>
        <dbReference type="ARBA" id="ARBA00022605"/>
    </source>
</evidence>
<evidence type="ECO:0000256" key="5">
    <source>
        <dbReference type="ARBA" id="ARBA00022822"/>
    </source>
</evidence>
<dbReference type="eggNOG" id="COG0159">
    <property type="taxonomic scope" value="Bacteria"/>
</dbReference>
<dbReference type="Pfam" id="PF00290">
    <property type="entry name" value="Trp_syntA"/>
    <property type="match status" value="1"/>
</dbReference>
<organism evidence="11 12">
    <name type="scientific">Paenibacillus wynnii</name>
    <dbReference type="NCBI Taxonomy" id="268407"/>
    <lineage>
        <taxon>Bacteria</taxon>
        <taxon>Bacillati</taxon>
        <taxon>Bacillota</taxon>
        <taxon>Bacilli</taxon>
        <taxon>Bacillales</taxon>
        <taxon>Paenibacillaceae</taxon>
        <taxon>Paenibacillus</taxon>
    </lineage>
</organism>
<dbReference type="InterPro" id="IPR002028">
    <property type="entry name" value="Trp_synthase_suA"/>
</dbReference>
<comment type="catalytic activity">
    <reaction evidence="8 9">
        <text>(1S,2R)-1-C-(indol-3-yl)glycerol 3-phosphate + L-serine = D-glyceraldehyde 3-phosphate + L-tryptophan + H2O</text>
        <dbReference type="Rhea" id="RHEA:10532"/>
        <dbReference type="ChEBI" id="CHEBI:15377"/>
        <dbReference type="ChEBI" id="CHEBI:33384"/>
        <dbReference type="ChEBI" id="CHEBI:57912"/>
        <dbReference type="ChEBI" id="CHEBI:58866"/>
        <dbReference type="ChEBI" id="CHEBI:59776"/>
        <dbReference type="EC" id="4.2.1.20"/>
    </reaction>
</comment>
<keyword evidence="5 9" id="KW-0822">Tryptophan biosynthesis</keyword>
<dbReference type="InterPro" id="IPR018204">
    <property type="entry name" value="Trp_synthase_alpha_AS"/>
</dbReference>
<dbReference type="AlphaFoldDB" id="A0A098M5I3"/>
<dbReference type="EC" id="4.2.1.20" evidence="9"/>
<dbReference type="NCBIfam" id="TIGR00262">
    <property type="entry name" value="trpA"/>
    <property type="match status" value="1"/>
</dbReference>
<comment type="caution">
    <text evidence="11">The sequence shown here is derived from an EMBL/GenBank/DDBJ whole genome shotgun (WGS) entry which is preliminary data.</text>
</comment>